<evidence type="ECO:0000256" key="7">
    <source>
        <dbReference type="PIRNR" id="PIRNR000723"/>
    </source>
</evidence>
<dbReference type="SUPFAM" id="SSF53633">
    <property type="entry name" value="Carbamate kinase-like"/>
    <property type="match status" value="1"/>
</dbReference>
<dbReference type="GO" id="GO:0008804">
    <property type="term" value="F:carbamate kinase activity"/>
    <property type="evidence" value="ECO:0007669"/>
    <property type="project" value="UniProtKB-UniRule"/>
</dbReference>
<comment type="similarity">
    <text evidence="1 7">Belongs to the carbamate kinase family.</text>
</comment>
<evidence type="ECO:0000313" key="10">
    <source>
        <dbReference type="Proteomes" id="UP000514720"/>
    </source>
</evidence>
<dbReference type="RefSeq" id="WP_258876947.1">
    <property type="nucleotide sequence ID" value="NZ_CP048914.1"/>
</dbReference>
<dbReference type="FunFam" id="3.40.1160.10:FF:000007">
    <property type="entry name" value="Carbamate kinase"/>
    <property type="match status" value="1"/>
</dbReference>
<keyword evidence="10" id="KW-1185">Reference proteome</keyword>
<dbReference type="UniPathway" id="UPA00996">
    <property type="reaction ID" value="UER00366"/>
</dbReference>
<dbReference type="GO" id="GO:0005829">
    <property type="term" value="C:cytosol"/>
    <property type="evidence" value="ECO:0007669"/>
    <property type="project" value="TreeGrafter"/>
</dbReference>
<evidence type="ECO:0000256" key="1">
    <source>
        <dbReference type="ARBA" id="ARBA00011066"/>
    </source>
</evidence>
<dbReference type="GO" id="GO:0019546">
    <property type="term" value="P:L-arginine deiminase pathway"/>
    <property type="evidence" value="ECO:0007669"/>
    <property type="project" value="TreeGrafter"/>
</dbReference>
<proteinExistence type="inferred from homology"/>
<dbReference type="CDD" id="cd04235">
    <property type="entry name" value="AAK_CK"/>
    <property type="match status" value="1"/>
</dbReference>
<accession>A0A7L7KQS6</accession>
<evidence type="ECO:0000256" key="6">
    <source>
        <dbReference type="NCBIfam" id="TIGR00746"/>
    </source>
</evidence>
<evidence type="ECO:0000256" key="2">
    <source>
        <dbReference type="ARBA" id="ARBA00013070"/>
    </source>
</evidence>
<evidence type="ECO:0000313" key="9">
    <source>
        <dbReference type="EMBL" id="QMS85171.1"/>
    </source>
</evidence>
<dbReference type="InterPro" id="IPR001048">
    <property type="entry name" value="Asp/Glu/Uridylate_kinase"/>
</dbReference>
<name>A0A7L7KQS6_9MOLU</name>
<dbReference type="InterPro" id="IPR036393">
    <property type="entry name" value="AceGlu_kinase-like_sf"/>
</dbReference>
<comment type="catalytic activity">
    <reaction evidence="5">
        <text>hydrogencarbonate + NH4(+) + ATP = carbamoyl phosphate + ADP + H2O + H(+)</text>
        <dbReference type="Rhea" id="RHEA:10152"/>
        <dbReference type="ChEBI" id="CHEBI:15377"/>
        <dbReference type="ChEBI" id="CHEBI:15378"/>
        <dbReference type="ChEBI" id="CHEBI:17544"/>
        <dbReference type="ChEBI" id="CHEBI:28938"/>
        <dbReference type="ChEBI" id="CHEBI:30616"/>
        <dbReference type="ChEBI" id="CHEBI:58228"/>
        <dbReference type="ChEBI" id="CHEBI:456216"/>
        <dbReference type="EC" id="2.7.2.2"/>
    </reaction>
</comment>
<dbReference type="PIRSF" id="PIRSF000723">
    <property type="entry name" value="Carbamate_kin"/>
    <property type="match status" value="1"/>
</dbReference>
<dbReference type="PANTHER" id="PTHR30409:SF1">
    <property type="entry name" value="CARBAMATE KINASE-RELATED"/>
    <property type="match status" value="1"/>
</dbReference>
<dbReference type="Pfam" id="PF00696">
    <property type="entry name" value="AA_kinase"/>
    <property type="match status" value="1"/>
</dbReference>
<sequence>MSRYVVSLGGNALGKNAEEQKQLLRQVAKPIVELIKAGHEVVIAHGNGPQVGMINLAFSESSSTPNMPFPECGAMSQGYIGFHMQNAIGNELHKQGIEQSIAALVTQVIVDKDDEAFDNPRKPIGSFYTKEKADQLSETMGYTMVEDAGRGYRRVVPSPMPIDVKEKEMVKTLLHDGHIVITVGGGGIPVIKQDGLLHGVAAVIDKDNASEKLAELIDADYLVILTAVDNVYIHFGTEKQEALHHVTTTRLQKLIEEGHFAPGSMLPKIKATTRFTSSGKTAIIASLNNAKEAFELKAGTIITQ</sequence>
<dbReference type="InterPro" id="IPR003964">
    <property type="entry name" value="Carb_kinase"/>
</dbReference>
<dbReference type="PANTHER" id="PTHR30409">
    <property type="entry name" value="CARBAMATE KINASE"/>
    <property type="match status" value="1"/>
</dbReference>
<keyword evidence="3 7" id="KW-0808">Transferase</keyword>
<organism evidence="9 10">
    <name type="scientific">Candidatus Xianfuyuplasma coldseepsis</name>
    <dbReference type="NCBI Taxonomy" id="2782163"/>
    <lineage>
        <taxon>Bacteria</taxon>
        <taxon>Bacillati</taxon>
        <taxon>Mycoplasmatota</taxon>
        <taxon>Mollicutes</taxon>
        <taxon>Candidatus Izemoplasmatales</taxon>
        <taxon>Candidatus Izemoplasmataceae</taxon>
        <taxon>Candidatus Xianfuyuplasma</taxon>
    </lineage>
</organism>
<feature type="domain" description="Aspartate/glutamate/uridylate kinase" evidence="8">
    <location>
        <begin position="3"/>
        <end position="285"/>
    </location>
</feature>
<evidence type="ECO:0000256" key="5">
    <source>
        <dbReference type="ARBA" id="ARBA00048467"/>
    </source>
</evidence>
<dbReference type="NCBIfam" id="NF009007">
    <property type="entry name" value="PRK12352.1"/>
    <property type="match status" value="1"/>
</dbReference>
<dbReference type="AlphaFoldDB" id="A0A7L7KQS6"/>
<dbReference type="Gene3D" id="3.40.1160.10">
    <property type="entry name" value="Acetylglutamate kinase-like"/>
    <property type="match status" value="1"/>
</dbReference>
<protein>
    <recommendedName>
        <fullName evidence="2 6">Carbamate kinase</fullName>
    </recommendedName>
</protein>
<evidence type="ECO:0000259" key="8">
    <source>
        <dbReference type="Pfam" id="PF00696"/>
    </source>
</evidence>
<dbReference type="Proteomes" id="UP000514720">
    <property type="component" value="Chromosome"/>
</dbReference>
<dbReference type="PRINTS" id="PR01469">
    <property type="entry name" value="CARBMTKINASE"/>
</dbReference>
<gene>
    <name evidence="9" type="primary">arcC</name>
    <name evidence="9" type="ORF">G4Z02_05225</name>
</gene>
<reference evidence="9 10" key="1">
    <citation type="submission" date="2020-02" db="EMBL/GenBank/DDBJ databases">
        <authorList>
            <person name="Zheng R.K."/>
            <person name="Sun C.M."/>
        </authorList>
    </citation>
    <scope>NUCLEOTIDE SEQUENCE [LARGE SCALE GENOMIC DNA]</scope>
    <source>
        <strain evidence="10">zrk13</strain>
    </source>
</reference>
<evidence type="ECO:0000256" key="3">
    <source>
        <dbReference type="ARBA" id="ARBA00022679"/>
    </source>
</evidence>
<dbReference type="NCBIfam" id="TIGR00746">
    <property type="entry name" value="arcC"/>
    <property type="match status" value="1"/>
</dbReference>
<evidence type="ECO:0000256" key="4">
    <source>
        <dbReference type="ARBA" id="ARBA00022777"/>
    </source>
</evidence>
<dbReference type="KEGG" id="xcl:G4Z02_05225"/>
<keyword evidence="4 7" id="KW-0418">Kinase</keyword>
<dbReference type="EMBL" id="CP048914">
    <property type="protein sequence ID" value="QMS85171.1"/>
    <property type="molecule type" value="Genomic_DNA"/>
</dbReference>